<dbReference type="InterPro" id="IPR041577">
    <property type="entry name" value="RT_RNaseH_2"/>
</dbReference>
<accession>A8U3S8</accession>
<dbReference type="PANTHER" id="PTHR33064:SF37">
    <property type="entry name" value="RIBONUCLEASE H"/>
    <property type="match status" value="1"/>
</dbReference>
<sequence length="283" mass="32380">MELYSVTLADINKALEPKKNVDPSQYLPEWLGTEFLKSFLLEEANKLPAYRTGIYLHIPLQSDNFGKEKPVPWCAMYNNSRDELLVLRKTLTELLEKDFIRVNKSSAGAPVLFVKKPVKKTKYLGYIIDVNKGISMETRKVEAIKEWEAPKTIKGVRGFLGFANFYRMSIKDYSNLVLPLTQLTQKDVPFVFDEKCQKAFEHLKELFIESPILANFDPDRRTVVEPDASNWAVGGVLLQYNDTGILKPVAHFSKKNLPAECNYPIHDKELLASICCLDEWDAK</sequence>
<dbReference type="AlphaFoldDB" id="A8U3S8"/>
<reference evidence="2" key="2">
    <citation type="journal article" date="2008" name="Fungal Genet. Biol.">
        <title>Genetics of avirulence genes in Blumeria graminis f.sp. hordei and physical mapping of AVR(a22) and AVR(a12).</title>
        <authorList>
            <person name="Skamnioti P."/>
            <person name="Pedersen C."/>
            <person name="Al-Chaarani G.R."/>
            <person name="Holefors A."/>
            <person name="Thordal-Christensen H."/>
            <person name="Brown J.K."/>
            <person name="Ridout C.J."/>
        </authorList>
    </citation>
    <scope>NUCLEOTIDE SEQUENCE</scope>
    <source>
        <strain evidence="2">C15</strain>
    </source>
</reference>
<protein>
    <submittedName>
        <fullName evidence="2">TE4</fullName>
    </submittedName>
</protein>
<dbReference type="PANTHER" id="PTHR33064">
    <property type="entry name" value="POL PROTEIN"/>
    <property type="match status" value="1"/>
</dbReference>
<feature type="domain" description="Reverse transcriptase/retrotransposon-derived protein RNase H-like" evidence="1">
    <location>
        <begin position="192"/>
        <end position="281"/>
    </location>
</feature>
<dbReference type="FunFam" id="3.30.70.270:FF:000063">
    <property type="entry name" value="Zinc knuckle domaincontaining protein"/>
    <property type="match status" value="1"/>
</dbReference>
<dbReference type="Gene3D" id="3.30.70.270">
    <property type="match status" value="1"/>
</dbReference>
<dbReference type="SUPFAM" id="SSF56672">
    <property type="entry name" value="DNA/RNA polymerases"/>
    <property type="match status" value="2"/>
</dbReference>
<dbReference type="Gene3D" id="3.10.10.10">
    <property type="entry name" value="HIV Type 1 Reverse Transcriptase, subunit A, domain 1"/>
    <property type="match status" value="1"/>
</dbReference>
<dbReference type="InterPro" id="IPR051320">
    <property type="entry name" value="Viral_Replic_Matur_Polypro"/>
</dbReference>
<dbReference type="InterPro" id="IPR043502">
    <property type="entry name" value="DNA/RNA_pol_sf"/>
</dbReference>
<name>A8U3S8_BLUHO</name>
<evidence type="ECO:0000313" key="2">
    <source>
        <dbReference type="EMBL" id="ABW72075.1"/>
    </source>
</evidence>
<evidence type="ECO:0000259" key="1">
    <source>
        <dbReference type="Pfam" id="PF17919"/>
    </source>
</evidence>
<reference evidence="2" key="1">
    <citation type="submission" date="2007-08" db="EMBL/GenBank/DDBJ databases">
        <authorList>
            <person name="Pedersen C.P."/>
            <person name="Holefors A."/>
            <person name="Thordal-Christensen H."/>
        </authorList>
    </citation>
    <scope>NUCLEOTIDE SEQUENCE</scope>
    <source>
        <strain evidence="2">C15</strain>
    </source>
</reference>
<proteinExistence type="predicted"/>
<dbReference type="EMBL" id="EU098096">
    <property type="protein sequence ID" value="ABW72075.1"/>
    <property type="molecule type" value="Genomic_DNA"/>
</dbReference>
<dbReference type="Pfam" id="PF17919">
    <property type="entry name" value="RT_RNaseH_2"/>
    <property type="match status" value="1"/>
</dbReference>
<dbReference type="InterPro" id="IPR043128">
    <property type="entry name" value="Rev_trsase/Diguanyl_cyclase"/>
</dbReference>
<organism evidence="2">
    <name type="scientific">Blumeria hordei</name>
    <name type="common">Barley powdery mildew</name>
    <name type="synonym">Blumeria graminis f. sp. hordei</name>
    <dbReference type="NCBI Taxonomy" id="2867405"/>
    <lineage>
        <taxon>Eukaryota</taxon>
        <taxon>Fungi</taxon>
        <taxon>Dikarya</taxon>
        <taxon>Ascomycota</taxon>
        <taxon>Pezizomycotina</taxon>
        <taxon>Leotiomycetes</taxon>
        <taxon>Erysiphales</taxon>
        <taxon>Erysiphaceae</taxon>
        <taxon>Blumeria</taxon>
    </lineage>
</organism>